<sequence>MKRIILIFILILTISFTVYSLTGKEVMERVDNRETGSSRHALMGMDLVDSEGNVRARTLEVWSIKYNKGEDLDKIVMEFQKPDSIENTRFLQVENKRRDDDKWIYLPALGRVRRIASNQGDQSFVGSDFTYDDMDSRDVEEDEHKLLKDDKYNGYECWVVESIPKKIQNSQYSKRISWITKKHLVPVKVEMYDKKKNELLKVLKVKKEIKKIDGIWTPVYTVMENVQSNHSTRLYVKGNEKRLFLEYNKKISPKRFTQRFLKTGR</sequence>
<evidence type="ECO:0000259" key="1">
    <source>
        <dbReference type="Pfam" id="PF17131"/>
    </source>
</evidence>
<dbReference type="Proteomes" id="UP000324143">
    <property type="component" value="Unassembled WGS sequence"/>
</dbReference>
<proteinExistence type="predicted"/>
<keyword evidence="2" id="KW-0449">Lipoprotein</keyword>
<dbReference type="InterPro" id="IPR033399">
    <property type="entry name" value="TP_0789-like"/>
</dbReference>
<name>A0A5D0MEI0_9BACT</name>
<gene>
    <name evidence="2" type="ORF">FXF47_07395</name>
</gene>
<keyword evidence="3" id="KW-1185">Reference proteome</keyword>
<accession>A0A5D0MEI0</accession>
<reference evidence="2" key="1">
    <citation type="submission" date="2019-08" db="EMBL/GenBank/DDBJ databases">
        <title>Genomic characterization of a novel candidate phylum (ARYD3) from a high temperature, high salinity tertiary oil reservoir in north central Oklahoma, USA.</title>
        <authorList>
            <person name="Youssef N.H."/>
            <person name="Yadav A."/>
            <person name="Elshahed M.S."/>
        </authorList>
    </citation>
    <scope>NUCLEOTIDE SEQUENCE [LARGE SCALE GENOMIC DNA]</scope>
    <source>
        <strain evidence="2">ARYD3</strain>
    </source>
</reference>
<dbReference type="Gene3D" id="2.50.20.10">
    <property type="entry name" value="Lipoprotein localisation LolA/LolB/LppX"/>
    <property type="match status" value="1"/>
</dbReference>
<dbReference type="AlphaFoldDB" id="A0A5D0MEI0"/>
<dbReference type="EMBL" id="VSIX01000072">
    <property type="protein sequence ID" value="TYB30802.1"/>
    <property type="molecule type" value="Genomic_DNA"/>
</dbReference>
<dbReference type="Pfam" id="PF17131">
    <property type="entry name" value="LolA_like"/>
    <property type="match status" value="1"/>
</dbReference>
<feature type="domain" description="Uncharacterized protein TP-0789" evidence="1">
    <location>
        <begin position="73"/>
        <end position="263"/>
    </location>
</feature>
<comment type="caution">
    <text evidence="2">The sequence shown here is derived from an EMBL/GenBank/DDBJ whole genome shotgun (WGS) entry which is preliminary data.</text>
</comment>
<dbReference type="CDD" id="cd16329">
    <property type="entry name" value="LolA_like"/>
    <property type="match status" value="1"/>
</dbReference>
<protein>
    <submittedName>
        <fullName evidence="2">Outer membrane lipoprotein-sorting protein</fullName>
    </submittedName>
</protein>
<organism evidence="2 3">
    <name type="scientific">Candidatus Mcinerneyibacterium aminivorans</name>
    <dbReference type="NCBI Taxonomy" id="2703815"/>
    <lineage>
        <taxon>Bacteria</taxon>
        <taxon>Candidatus Macinerneyibacteriota</taxon>
        <taxon>Candidatus Mcinerneyibacteria</taxon>
        <taxon>Candidatus Mcinerneyibacteriales</taxon>
        <taxon>Candidatus Mcinerneyibacteriaceae</taxon>
        <taxon>Candidatus Mcinerneyibacterium</taxon>
    </lineage>
</organism>
<evidence type="ECO:0000313" key="2">
    <source>
        <dbReference type="EMBL" id="TYB30802.1"/>
    </source>
</evidence>
<evidence type="ECO:0000313" key="3">
    <source>
        <dbReference type="Proteomes" id="UP000324143"/>
    </source>
</evidence>